<feature type="non-terminal residue" evidence="1">
    <location>
        <position position="1"/>
    </location>
</feature>
<organism evidence="1">
    <name type="scientific">Anopheles gambiae</name>
    <name type="common">African malaria mosquito</name>
    <dbReference type="NCBI Taxonomy" id="7165"/>
    <lineage>
        <taxon>Eukaryota</taxon>
        <taxon>Metazoa</taxon>
        <taxon>Ecdysozoa</taxon>
        <taxon>Arthropoda</taxon>
        <taxon>Hexapoda</taxon>
        <taxon>Insecta</taxon>
        <taxon>Pterygota</taxon>
        <taxon>Neoptera</taxon>
        <taxon>Endopterygota</taxon>
        <taxon>Diptera</taxon>
        <taxon>Nematocera</taxon>
        <taxon>Culicoidea</taxon>
        <taxon>Culicidae</taxon>
        <taxon>Anophelinae</taxon>
        <taxon>Anopheles</taxon>
    </lineage>
</organism>
<evidence type="ECO:0000313" key="1">
    <source>
        <dbReference type="EMBL" id="EDO63619.1"/>
    </source>
</evidence>
<proteinExistence type="predicted"/>
<dbReference type="PaxDb" id="7165-AGAP007750-PA"/>
<dbReference type="HOGENOM" id="CLU_2874177_0_0_1"/>
<sequence>RRNSKKQQEKRSLFSSHEVIILITNKQGHEHLSALRAWIFFQTIEPQRPAEQVKPHLLTDHRQS</sequence>
<dbReference type="AlphaFoldDB" id="A7UUT4"/>
<reference evidence="1" key="2">
    <citation type="submission" date="2002-03" db="EMBL/GenBank/DDBJ databases">
        <authorList>
            <consortium name="The Anopheles Genome Sequencing Consortium"/>
        </authorList>
    </citation>
    <scope>NUCLEOTIDE SEQUENCE</scope>
    <source>
        <strain evidence="1">PEST</strain>
    </source>
</reference>
<gene>
    <name evidence="1" type="ORF">AgaP_AGAP007750</name>
</gene>
<comment type="caution">
    <text evidence="1">The sequence shown here is derived from an EMBL/GenBank/DDBJ whole genome shotgun (WGS) entry which is preliminary data.</text>
</comment>
<reference evidence="1" key="3">
    <citation type="journal article" date="2004" name="Trends Parasitol.">
        <title>The Anopheles gambiae genome: an update.</title>
        <authorList>
            <person name="Mongin E."/>
            <person name="Louis C."/>
            <person name="Holt R.A."/>
            <person name="Birney E."/>
            <person name="Collins F.H."/>
        </authorList>
    </citation>
    <scope>NUCLEOTIDE SEQUENCE</scope>
    <source>
        <strain evidence="1">PEST</strain>
    </source>
</reference>
<reference evidence="1" key="1">
    <citation type="journal article" date="2002" name="Science">
        <title>The genome sequence of the malaria mosquito Anopheles gambiae.</title>
        <authorList>
            <person name="Holt R.A."/>
            <person name="Subramanian G.M."/>
            <person name="Halpern A."/>
            <person name="Sutton G.G."/>
            <person name="Charlab R."/>
            <person name="Nusskern D.R."/>
            <person name="Wincker P."/>
            <person name="Clark A.G."/>
            <person name="Ribeiro J.M."/>
            <person name="Wides R."/>
            <person name="Salzberg S.L."/>
            <person name="Loftus B."/>
            <person name="Yandell M."/>
            <person name="Majoros W.H."/>
            <person name="Rusch D.B."/>
            <person name="Lai Z."/>
            <person name="Kraft C.L."/>
            <person name="Abril J.F."/>
            <person name="Anthouard V."/>
            <person name="Arensburger P."/>
            <person name="Atkinson P.W."/>
            <person name="Baden H."/>
            <person name="de Berardinis V."/>
            <person name="Baldwin D."/>
            <person name="Benes V."/>
            <person name="Biedler J."/>
            <person name="Blass C."/>
            <person name="Bolanos R."/>
            <person name="Boscus D."/>
            <person name="Barnstead M."/>
            <person name="Cai S."/>
            <person name="Center A."/>
            <person name="Chaturverdi K."/>
            <person name="Christophides G.K."/>
            <person name="Chrystal M.A."/>
            <person name="Clamp M."/>
            <person name="Cravchik A."/>
            <person name="Curwen V."/>
            <person name="Dana A."/>
            <person name="Delcher A."/>
            <person name="Dew I."/>
            <person name="Evans C.A."/>
            <person name="Flanigan M."/>
            <person name="Grundschober-Freimoser A."/>
            <person name="Friedli L."/>
            <person name="Gu Z."/>
            <person name="Guan P."/>
            <person name="Guigo R."/>
            <person name="Hillenmeyer M.E."/>
            <person name="Hladun S.L."/>
            <person name="Hogan J.R."/>
            <person name="Hong Y.S."/>
            <person name="Hoover J."/>
            <person name="Jaillon O."/>
            <person name="Ke Z."/>
            <person name="Kodira C."/>
            <person name="Kokoza E."/>
            <person name="Koutsos A."/>
            <person name="Letunic I."/>
            <person name="Levitsky A."/>
            <person name="Liang Y."/>
            <person name="Lin J.J."/>
            <person name="Lobo N.F."/>
            <person name="Lopez J.R."/>
            <person name="Malek J.A."/>
            <person name="McIntosh T.C."/>
            <person name="Meister S."/>
            <person name="Miller J."/>
            <person name="Mobarry C."/>
            <person name="Mongin E."/>
            <person name="Murphy S.D."/>
            <person name="O'Brochta D.A."/>
            <person name="Pfannkoch C."/>
            <person name="Qi R."/>
            <person name="Regier M.A."/>
            <person name="Remington K."/>
            <person name="Shao H."/>
            <person name="Sharakhova M.V."/>
            <person name="Sitter C.D."/>
            <person name="Shetty J."/>
            <person name="Smith T.J."/>
            <person name="Strong R."/>
            <person name="Sun J."/>
            <person name="Thomasova D."/>
            <person name="Ton L.Q."/>
            <person name="Topalis P."/>
            <person name="Tu Z."/>
            <person name="Unger M.F."/>
            <person name="Walenz B."/>
            <person name="Wang A."/>
            <person name="Wang J."/>
            <person name="Wang M."/>
            <person name="Wang X."/>
            <person name="Woodford K.J."/>
            <person name="Wortman J.R."/>
            <person name="Wu M."/>
            <person name="Yao A."/>
            <person name="Zdobnov E.M."/>
            <person name="Zhang H."/>
            <person name="Zhao Q."/>
            <person name="Zhao S."/>
            <person name="Zhu S.C."/>
            <person name="Zhimulev I."/>
            <person name="Coluzzi M."/>
            <person name="della Torre A."/>
            <person name="Roth C.W."/>
            <person name="Louis C."/>
            <person name="Kalush F."/>
            <person name="Mural R.J."/>
            <person name="Myers E.W."/>
            <person name="Adams M.D."/>
            <person name="Smith H.O."/>
            <person name="Broder S."/>
            <person name="Gardner M.J."/>
            <person name="Fraser C.M."/>
            <person name="Birney E."/>
            <person name="Bork P."/>
            <person name="Brey P.T."/>
            <person name="Venter J.C."/>
            <person name="Weissenbach J."/>
            <person name="Kafatos F.C."/>
            <person name="Collins F.H."/>
            <person name="Hoffman S.L."/>
        </authorList>
    </citation>
    <scope>NUCLEOTIDE SEQUENCE [LARGE SCALE GENOMIC DNA]</scope>
    <source>
        <strain evidence="1">PEST</strain>
    </source>
</reference>
<name>A7UUT4_ANOGA</name>
<reference evidence="1" key="5">
    <citation type="submission" date="2011-05" db="EMBL/GenBank/DDBJ databases">
        <authorList>
            <consortium name="VectorBase"/>
        </authorList>
    </citation>
    <scope>NUCLEOTIDE SEQUENCE</scope>
    <source>
        <strain evidence="1">PEST</strain>
    </source>
</reference>
<protein>
    <submittedName>
        <fullName evidence="1">AGAP007750-PA</fullName>
    </submittedName>
</protein>
<accession>A7UUT4</accession>
<reference evidence="1" key="4">
    <citation type="journal article" date="2007" name="Genome Biol.">
        <title>Update of the Anopheles gambiae PEST genome assembly.</title>
        <authorList>
            <person name="Sharakhova M.V."/>
            <person name="Hammond M.P."/>
            <person name="Lobo N.F."/>
            <person name="Krzywinski J."/>
            <person name="Unger M.F."/>
            <person name="Hillenmeyer M.E."/>
            <person name="Bruggner R.V."/>
            <person name="Birney E."/>
            <person name="Collins F.H."/>
        </authorList>
    </citation>
    <scope>NUCLEOTIDE SEQUENCE</scope>
    <source>
        <strain evidence="1">PEST</strain>
    </source>
</reference>
<dbReference type="EMBL" id="AAAB01008964">
    <property type="protein sequence ID" value="EDO63619.1"/>
    <property type="molecule type" value="Genomic_DNA"/>
</dbReference>